<dbReference type="GeneID" id="126880991"/>
<dbReference type="SUPFAM" id="SSF53474">
    <property type="entry name" value="alpha/beta-Hydrolases"/>
    <property type="match status" value="1"/>
</dbReference>
<sequence length="323" mass="36355">FVGPPGVSIEDAYVQLFPVNKQKCREINPIRDITFYLFTRHNPLQPSQLRIGDDGALSQSYFNFSEPTVIFFHAFFESYQSTPGRLIRTAFLQRKDYNVLFVNAPRLEAGPWYLTAAQNTMVVGQYAAQFIDYLVSRGLYLPSLHLTGLSLGAQMAGVCGQSVQSGRIQRITGMDPAGPLFTKWPKNLKLDAGDAEFVDVIHTDAGIFGYPTSIGHVDFWPNQGISPQPGCTLPEIKRRNPDSFIIEPLFCSHWRSYQFFAESVVNPQAFANAVPCTSWKDYTAGRCRNFENGPPTRMGLYVDFEARGNYYLRTNPESPFSQT</sequence>
<dbReference type="Pfam" id="PF00151">
    <property type="entry name" value="Lipase"/>
    <property type="match status" value="1"/>
</dbReference>
<comment type="similarity">
    <text evidence="2 4">Belongs to the AB hydrolase superfamily. Lipase family.</text>
</comment>
<dbReference type="InterPro" id="IPR033906">
    <property type="entry name" value="Lipase_N"/>
</dbReference>
<dbReference type="CDD" id="cd00707">
    <property type="entry name" value="Pancreat_lipase_like"/>
    <property type="match status" value="1"/>
</dbReference>
<dbReference type="EnsemblMetazoa" id="XM_050645074.1">
    <property type="protein sequence ID" value="XP_050501031.1"/>
    <property type="gene ID" value="LOC126880991"/>
</dbReference>
<dbReference type="InterPro" id="IPR000734">
    <property type="entry name" value="TAG_lipase"/>
</dbReference>
<evidence type="ECO:0000313" key="6">
    <source>
        <dbReference type="EnsemblMetazoa" id="XP_050501031.1"/>
    </source>
</evidence>
<accession>A0ABM5JSW3</accession>
<feature type="domain" description="Lipase" evidence="5">
    <location>
        <begin position="31"/>
        <end position="320"/>
    </location>
</feature>
<evidence type="ECO:0000256" key="2">
    <source>
        <dbReference type="ARBA" id="ARBA00010701"/>
    </source>
</evidence>
<protein>
    <recommendedName>
        <fullName evidence="5">Lipase domain-containing protein</fullName>
    </recommendedName>
</protein>
<dbReference type="Gene3D" id="3.40.50.1820">
    <property type="entry name" value="alpha/beta hydrolase"/>
    <property type="match status" value="1"/>
</dbReference>
<evidence type="ECO:0000259" key="5">
    <source>
        <dbReference type="Pfam" id="PF00151"/>
    </source>
</evidence>
<dbReference type="RefSeq" id="XP_050501031.1">
    <property type="nucleotide sequence ID" value="XM_050645074.1"/>
</dbReference>
<comment type="subcellular location">
    <subcellularLocation>
        <location evidence="1">Secreted</location>
    </subcellularLocation>
</comment>
<organism evidence="6 7">
    <name type="scientific">Diabrotica virgifera virgifera</name>
    <name type="common">western corn rootworm</name>
    <dbReference type="NCBI Taxonomy" id="50390"/>
    <lineage>
        <taxon>Eukaryota</taxon>
        <taxon>Metazoa</taxon>
        <taxon>Ecdysozoa</taxon>
        <taxon>Arthropoda</taxon>
        <taxon>Hexapoda</taxon>
        <taxon>Insecta</taxon>
        <taxon>Pterygota</taxon>
        <taxon>Neoptera</taxon>
        <taxon>Endopterygota</taxon>
        <taxon>Coleoptera</taxon>
        <taxon>Polyphaga</taxon>
        <taxon>Cucujiformia</taxon>
        <taxon>Chrysomeloidea</taxon>
        <taxon>Chrysomelidae</taxon>
        <taxon>Galerucinae</taxon>
        <taxon>Diabroticina</taxon>
        <taxon>Diabroticites</taxon>
        <taxon>Diabrotica</taxon>
    </lineage>
</organism>
<dbReference type="Proteomes" id="UP001652700">
    <property type="component" value="Unplaced"/>
</dbReference>
<evidence type="ECO:0000256" key="3">
    <source>
        <dbReference type="ARBA" id="ARBA00022525"/>
    </source>
</evidence>
<reference evidence="6" key="1">
    <citation type="submission" date="2025-05" db="UniProtKB">
        <authorList>
            <consortium name="EnsemblMetazoa"/>
        </authorList>
    </citation>
    <scope>IDENTIFICATION</scope>
</reference>
<evidence type="ECO:0000256" key="1">
    <source>
        <dbReference type="ARBA" id="ARBA00004613"/>
    </source>
</evidence>
<keyword evidence="7" id="KW-1185">Reference proteome</keyword>
<dbReference type="InterPro" id="IPR029058">
    <property type="entry name" value="AB_hydrolase_fold"/>
</dbReference>
<evidence type="ECO:0000256" key="4">
    <source>
        <dbReference type="RuleBase" id="RU004262"/>
    </source>
</evidence>
<proteinExistence type="inferred from homology"/>
<dbReference type="PANTHER" id="PTHR11610">
    <property type="entry name" value="LIPASE"/>
    <property type="match status" value="1"/>
</dbReference>
<keyword evidence="3" id="KW-0964">Secreted</keyword>
<dbReference type="PANTHER" id="PTHR11610:SF169">
    <property type="entry name" value="GH15759P-RELATED"/>
    <property type="match status" value="1"/>
</dbReference>
<dbReference type="InterPro" id="IPR013818">
    <property type="entry name" value="Lipase"/>
</dbReference>
<evidence type="ECO:0000313" key="7">
    <source>
        <dbReference type="Proteomes" id="UP001652700"/>
    </source>
</evidence>
<name>A0ABM5JSW3_DIAVI</name>